<dbReference type="RefSeq" id="WP_099873034.1">
    <property type="nucleotide sequence ID" value="NZ_CP024608.1"/>
</dbReference>
<dbReference type="EMBL" id="CP024608">
    <property type="protein sequence ID" value="ATQ73263.1"/>
    <property type="molecule type" value="Genomic_DNA"/>
</dbReference>
<reference evidence="4" key="1">
    <citation type="submission" date="2017-10" db="EMBL/GenBank/DDBJ databases">
        <title>Massilia psychrophilum sp. nov., a novel purple-pigmented bacterium isolated from Tianshan glacier, Xinjiang Municipality, China.</title>
        <authorList>
            <person name="Wang H."/>
        </authorList>
    </citation>
    <scope>NUCLEOTIDE SEQUENCE [LARGE SCALE GENOMIC DNA]</scope>
    <source>
        <strain evidence="4">B2</strain>
    </source>
</reference>
<dbReference type="OrthoDB" id="336415at2"/>
<dbReference type="PROSITE" id="PS51186">
    <property type="entry name" value="GNAT"/>
    <property type="match status" value="1"/>
</dbReference>
<dbReference type="AlphaFoldDB" id="A0A2D2DE81"/>
<sequence length="184" mass="19875">MAGEAIIRAAASEDLDTFFAYLNDHLRDNGSGATALFMPMARAASRFGPEREHAFRSATGTALGQPGWRRLWLAFDAQGGIAGHIDLRARPEGACAHRALLGMGVHRDARKQGLGARLIGVAATWAASEAGLDWIDLEVLSVNVPARELYVRCGFVQTGEIADMFRIDGEALAYTFMSRKVGKL</sequence>
<dbReference type="Gene3D" id="3.40.630.30">
    <property type="match status" value="1"/>
</dbReference>
<name>A0A2D2DE81_9BURK</name>
<dbReference type="CDD" id="cd04301">
    <property type="entry name" value="NAT_SF"/>
    <property type="match status" value="1"/>
</dbReference>
<dbReference type="SUPFAM" id="SSF55729">
    <property type="entry name" value="Acyl-CoA N-acyltransferases (Nat)"/>
    <property type="match status" value="1"/>
</dbReference>
<evidence type="ECO:0000313" key="4">
    <source>
        <dbReference type="EMBL" id="ATQ73263.1"/>
    </source>
</evidence>
<dbReference type="InterPro" id="IPR050832">
    <property type="entry name" value="Bact_Acetyltransf"/>
</dbReference>
<dbReference type="PANTHER" id="PTHR43877">
    <property type="entry name" value="AMINOALKYLPHOSPHONATE N-ACETYLTRANSFERASE-RELATED-RELATED"/>
    <property type="match status" value="1"/>
</dbReference>
<evidence type="ECO:0000256" key="2">
    <source>
        <dbReference type="ARBA" id="ARBA00023315"/>
    </source>
</evidence>
<accession>A0A2D2DE81</accession>
<evidence type="ECO:0000256" key="1">
    <source>
        <dbReference type="ARBA" id="ARBA00022679"/>
    </source>
</evidence>
<feature type="domain" description="N-acetyltransferase" evidence="3">
    <location>
        <begin position="5"/>
        <end position="182"/>
    </location>
</feature>
<dbReference type="PANTHER" id="PTHR43877:SF2">
    <property type="entry name" value="AMINOALKYLPHOSPHONATE N-ACETYLTRANSFERASE-RELATED"/>
    <property type="match status" value="1"/>
</dbReference>
<dbReference type="GO" id="GO:0016747">
    <property type="term" value="F:acyltransferase activity, transferring groups other than amino-acyl groups"/>
    <property type="evidence" value="ECO:0007669"/>
    <property type="project" value="InterPro"/>
</dbReference>
<dbReference type="InterPro" id="IPR016181">
    <property type="entry name" value="Acyl_CoA_acyltransferase"/>
</dbReference>
<dbReference type="KEGG" id="mass:CR152_01120"/>
<dbReference type="Proteomes" id="UP000229897">
    <property type="component" value="Chromosome"/>
</dbReference>
<keyword evidence="1 4" id="KW-0808">Transferase</keyword>
<proteinExistence type="predicted"/>
<dbReference type="InterPro" id="IPR000182">
    <property type="entry name" value="GNAT_dom"/>
</dbReference>
<dbReference type="Pfam" id="PF00583">
    <property type="entry name" value="Acetyltransf_1"/>
    <property type="match status" value="1"/>
</dbReference>
<gene>
    <name evidence="4" type="ORF">CR152_01120</name>
</gene>
<keyword evidence="2" id="KW-0012">Acyltransferase</keyword>
<organism evidence="4 5">
    <name type="scientific">Massilia violaceinigra</name>
    <dbReference type="NCBI Taxonomy" id="2045208"/>
    <lineage>
        <taxon>Bacteria</taxon>
        <taxon>Pseudomonadati</taxon>
        <taxon>Pseudomonadota</taxon>
        <taxon>Betaproteobacteria</taxon>
        <taxon>Burkholderiales</taxon>
        <taxon>Oxalobacteraceae</taxon>
        <taxon>Telluria group</taxon>
        <taxon>Massilia</taxon>
    </lineage>
</organism>
<evidence type="ECO:0000259" key="3">
    <source>
        <dbReference type="PROSITE" id="PS51186"/>
    </source>
</evidence>
<keyword evidence="5" id="KW-1185">Reference proteome</keyword>
<protein>
    <submittedName>
        <fullName evidence="4">GNAT family N-acetyltransferase</fullName>
    </submittedName>
</protein>
<evidence type="ECO:0000313" key="5">
    <source>
        <dbReference type="Proteomes" id="UP000229897"/>
    </source>
</evidence>